<name>A0A4Y1QQW2_PRUDU</name>
<gene>
    <name evidence="2" type="ORF">Prudu_002471</name>
</gene>
<feature type="transmembrane region" description="Helical" evidence="1">
    <location>
        <begin position="203"/>
        <end position="221"/>
    </location>
</feature>
<accession>A0A4Y1QQW2</accession>
<feature type="transmembrane region" description="Helical" evidence="1">
    <location>
        <begin position="266"/>
        <end position="289"/>
    </location>
</feature>
<proteinExistence type="predicted"/>
<dbReference type="EMBL" id="AP019297">
    <property type="protein sequence ID" value="BBG94242.1"/>
    <property type="molecule type" value="Genomic_DNA"/>
</dbReference>
<keyword evidence="1" id="KW-0812">Transmembrane</keyword>
<evidence type="ECO:0000256" key="1">
    <source>
        <dbReference type="SAM" id="Phobius"/>
    </source>
</evidence>
<feature type="transmembrane region" description="Helical" evidence="1">
    <location>
        <begin position="37"/>
        <end position="55"/>
    </location>
</feature>
<keyword evidence="2" id="KW-0378">Hydrolase</keyword>
<keyword evidence="1" id="KW-0472">Membrane</keyword>
<organism evidence="2">
    <name type="scientific">Prunus dulcis</name>
    <name type="common">Almond</name>
    <name type="synonym">Amygdalus dulcis</name>
    <dbReference type="NCBI Taxonomy" id="3755"/>
    <lineage>
        <taxon>Eukaryota</taxon>
        <taxon>Viridiplantae</taxon>
        <taxon>Streptophyta</taxon>
        <taxon>Embryophyta</taxon>
        <taxon>Tracheophyta</taxon>
        <taxon>Spermatophyta</taxon>
        <taxon>Magnoliopsida</taxon>
        <taxon>eudicotyledons</taxon>
        <taxon>Gunneridae</taxon>
        <taxon>Pentapetalae</taxon>
        <taxon>rosids</taxon>
        <taxon>fabids</taxon>
        <taxon>Rosales</taxon>
        <taxon>Rosaceae</taxon>
        <taxon>Amygdaloideae</taxon>
        <taxon>Amygdaleae</taxon>
        <taxon>Prunus</taxon>
    </lineage>
</organism>
<reference evidence="2" key="1">
    <citation type="journal article" date="2019" name="Science">
        <title>Mutation of a bHLH transcription factor allowed almond domestication.</title>
        <authorList>
            <person name="Sanchez-Perez R."/>
            <person name="Pavan S."/>
            <person name="Mazzeo R."/>
            <person name="Moldovan C."/>
            <person name="Aiese Cigliano R."/>
            <person name="Del Cueto J."/>
            <person name="Ricciardi F."/>
            <person name="Lotti C."/>
            <person name="Ricciardi L."/>
            <person name="Dicenta F."/>
            <person name="Lopez-Marques R.L."/>
            <person name="Lindberg Moller B."/>
        </authorList>
    </citation>
    <scope>NUCLEOTIDE SEQUENCE</scope>
</reference>
<dbReference type="PANTHER" id="PTHR43592:SF15">
    <property type="entry name" value="CAAX AMINO TERMINAL PROTEASE FAMILY PROTEIN"/>
    <property type="match status" value="1"/>
</dbReference>
<keyword evidence="2" id="KW-0645">Protease</keyword>
<dbReference type="AlphaFoldDB" id="A0A4Y1QQW2"/>
<protein>
    <submittedName>
        <fullName evidence="2">CAAX amino terminal protease family protein</fullName>
    </submittedName>
</protein>
<keyword evidence="1" id="KW-1133">Transmembrane helix</keyword>
<dbReference type="PANTHER" id="PTHR43592">
    <property type="entry name" value="CAAX AMINO TERMINAL PROTEASE"/>
    <property type="match status" value="1"/>
</dbReference>
<evidence type="ECO:0000313" key="2">
    <source>
        <dbReference type="EMBL" id="BBG94242.1"/>
    </source>
</evidence>
<dbReference type="GO" id="GO:0006508">
    <property type="term" value="P:proteolysis"/>
    <property type="evidence" value="ECO:0007669"/>
    <property type="project" value="UniProtKB-KW"/>
</dbReference>
<sequence>MDGSEHEDKGDFAISPKHFKCYKKNEVGFRIWSSKEGTGMLGVLFILSSTAYYNLDGSALRRQMARLTTLTSLRWYGLLEHNKSLNRPFSRDESAFVPGRIITDKIIAAFESIHAIKQRGGSKLEKMILKLDMSKAYDRVNGEATGMIVPTRGLRQGDPLSPYLFLICAEGGRVKPKGDLQEKETGVQWQILKRWEVPWEWQTVSLTSLACGLSFILTGLVETAAVPYLGLRVQDLSIDEKAEILFLDRGCLNEITLFSLQKGWPLWAGIGLAGAIAAIAVTEAAASLFRGESPEREFKDALVSLLPLIGSSSVRVPTPVAIGIGAAVFALAHLTLGEFPQLFVLDWAAE</sequence>
<dbReference type="GO" id="GO:0008233">
    <property type="term" value="F:peptidase activity"/>
    <property type="evidence" value="ECO:0007669"/>
    <property type="project" value="UniProtKB-KW"/>
</dbReference>